<dbReference type="Gene3D" id="3.60.20.10">
    <property type="entry name" value="Glutamine Phosphoribosylpyrophosphate, subunit 1, domain 1"/>
    <property type="match status" value="1"/>
</dbReference>
<reference evidence="4" key="1">
    <citation type="submission" date="2019-06" db="EMBL/GenBank/DDBJ databases">
        <title>The complete genome of Emcibacter congregatus ZYLT.</title>
        <authorList>
            <person name="Zhao Z."/>
        </authorList>
    </citation>
    <scope>NUCLEOTIDE SEQUENCE [LARGE SCALE GENOMIC DNA]</scope>
    <source>
        <strain evidence="4">MCCC 1A06723</strain>
    </source>
</reference>
<dbReference type="PROSITE" id="PS51278">
    <property type="entry name" value="GATASE_TYPE_2"/>
    <property type="match status" value="1"/>
</dbReference>
<dbReference type="OrthoDB" id="9804310at2"/>
<evidence type="ECO:0000259" key="2">
    <source>
        <dbReference type="PROSITE" id="PS51278"/>
    </source>
</evidence>
<dbReference type="AlphaFoldDB" id="A0A501PGE0"/>
<comment type="caution">
    <text evidence="3">The sequence shown here is derived from an EMBL/GenBank/DDBJ whole genome shotgun (WGS) entry which is preliminary data.</text>
</comment>
<dbReference type="InterPro" id="IPR052373">
    <property type="entry name" value="Gamma-glu_amide_hydrolase"/>
</dbReference>
<evidence type="ECO:0000256" key="1">
    <source>
        <dbReference type="ARBA" id="ARBA00022962"/>
    </source>
</evidence>
<dbReference type="EMBL" id="VFIY01000016">
    <property type="protein sequence ID" value="TPD58946.1"/>
    <property type="molecule type" value="Genomic_DNA"/>
</dbReference>
<dbReference type="RefSeq" id="WP_139941523.1">
    <property type="nucleotide sequence ID" value="NZ_JBHSYP010000002.1"/>
</dbReference>
<name>A0A501PGE0_9PROT</name>
<dbReference type="GO" id="GO:0016740">
    <property type="term" value="F:transferase activity"/>
    <property type="evidence" value="ECO:0007669"/>
    <property type="project" value="UniProtKB-KW"/>
</dbReference>
<protein>
    <submittedName>
        <fullName evidence="3">Class II glutamine amidotransferase</fullName>
    </submittedName>
</protein>
<sequence length="272" mass="30884">MCRLYGFMATEPTKVECTLVHSQNALMAQSRSDLKGYSHSHGWGLAAYQNHIPETERQAWAAYHGEHFQRAATKVYAHTVIAHVRRATVGGAKLENTHPFCDGRWVFAHNGTVPNFDQVREKILLATAPEHRNQIKGETDSEHLFRYARTLIDREEKPEISRIVRKVVQDAESWALEIDPEARPGLNIILSNGEELAGSRLGRSLVFVVRSGLYDCEICGFPHIHHDPSKDYKAIIIASEPLTHEKWTEVPERSIWKAELEKPLLKITPLDP</sequence>
<dbReference type="PANTHER" id="PTHR43187:SF1">
    <property type="entry name" value="GLUTAMINE AMIDOTRANSFERASE DUG3-RELATED"/>
    <property type="match status" value="1"/>
</dbReference>
<keyword evidence="3" id="KW-0808">Transferase</keyword>
<dbReference type="InterPro" id="IPR029055">
    <property type="entry name" value="Ntn_hydrolases_N"/>
</dbReference>
<dbReference type="CDD" id="cd01908">
    <property type="entry name" value="YafJ"/>
    <property type="match status" value="1"/>
</dbReference>
<dbReference type="Pfam" id="PF13230">
    <property type="entry name" value="GATase_4"/>
    <property type="match status" value="1"/>
</dbReference>
<dbReference type="Proteomes" id="UP000319148">
    <property type="component" value="Unassembled WGS sequence"/>
</dbReference>
<dbReference type="InterPro" id="IPR017932">
    <property type="entry name" value="GATase_2_dom"/>
</dbReference>
<keyword evidence="4" id="KW-1185">Reference proteome</keyword>
<evidence type="ECO:0000313" key="3">
    <source>
        <dbReference type="EMBL" id="TPD58946.1"/>
    </source>
</evidence>
<feature type="domain" description="Glutamine amidotransferase type-2" evidence="2">
    <location>
        <begin position="2"/>
        <end position="272"/>
    </location>
</feature>
<keyword evidence="1 3" id="KW-0315">Glutamine amidotransferase</keyword>
<dbReference type="InterPro" id="IPR026869">
    <property type="entry name" value="EgtC-like"/>
</dbReference>
<dbReference type="SUPFAM" id="SSF56235">
    <property type="entry name" value="N-terminal nucleophile aminohydrolases (Ntn hydrolases)"/>
    <property type="match status" value="1"/>
</dbReference>
<dbReference type="PANTHER" id="PTHR43187">
    <property type="entry name" value="GLUTAMINE AMIDOTRANSFERASE DUG3-RELATED"/>
    <property type="match status" value="1"/>
</dbReference>
<proteinExistence type="predicted"/>
<accession>A0A501PGE0</accession>
<organism evidence="3 4">
    <name type="scientific">Emcibacter nanhaiensis</name>
    <dbReference type="NCBI Taxonomy" id="1505037"/>
    <lineage>
        <taxon>Bacteria</taxon>
        <taxon>Pseudomonadati</taxon>
        <taxon>Pseudomonadota</taxon>
        <taxon>Alphaproteobacteria</taxon>
        <taxon>Emcibacterales</taxon>
        <taxon>Emcibacteraceae</taxon>
        <taxon>Emcibacter</taxon>
    </lineage>
</organism>
<evidence type="ECO:0000313" key="4">
    <source>
        <dbReference type="Proteomes" id="UP000319148"/>
    </source>
</evidence>
<gene>
    <name evidence="3" type="ORF">FIV46_13780</name>
</gene>